<dbReference type="Pfam" id="PF13478">
    <property type="entry name" value="XdhC_C"/>
    <property type="match status" value="1"/>
</dbReference>
<dbReference type="Pfam" id="PF02625">
    <property type="entry name" value="XdhC_CoxI"/>
    <property type="match status" value="1"/>
</dbReference>
<evidence type="ECO:0000259" key="2">
    <source>
        <dbReference type="Pfam" id="PF02625"/>
    </source>
</evidence>
<feature type="domain" description="XdhC Rossmann" evidence="3">
    <location>
        <begin position="217"/>
        <end position="359"/>
    </location>
</feature>
<organism evidence="4 5">
    <name type="scientific">Streptomyces corchorusii</name>
    <name type="common">Streptomyces chibaensis</name>
    <dbReference type="NCBI Taxonomy" id="1903"/>
    <lineage>
        <taxon>Bacteria</taxon>
        <taxon>Bacillati</taxon>
        <taxon>Actinomycetota</taxon>
        <taxon>Actinomycetes</taxon>
        <taxon>Kitasatosporales</taxon>
        <taxon>Streptomycetaceae</taxon>
        <taxon>Streptomyces</taxon>
    </lineage>
</organism>
<proteinExistence type="predicted"/>
<dbReference type="Gene3D" id="3.40.50.720">
    <property type="entry name" value="NAD(P)-binding Rossmann-like Domain"/>
    <property type="match status" value="1"/>
</dbReference>
<comment type="caution">
    <text evidence="4">The sequence shown here is derived from an EMBL/GenBank/DDBJ whole genome shotgun (WGS) entry which is preliminary data.</text>
</comment>
<dbReference type="RefSeq" id="WP_059262395.1">
    <property type="nucleotide sequence ID" value="NZ_KQ948353.1"/>
</dbReference>
<sequence>MRDLAPRLLEWQAAGARCALASVVAVRGSAPLRPGAALCVHEDGTALGSVSGGCVEGSVYDLAREVLDSGEARCVSFGYADDDAFAVGLMCGGEIDVLVQAVDDATARVLGAAALAAAARRPVVVARVLPGPDAGAGCVAVWRDGHLGSTGDPALDLAVLADARRMLDRDGTVVRTYQAGASRPHDAGVSRSREAGVPSGSRAPRVLFEAWVPSPRLLVFGANAHAAAVSRIGALLGYHVTVCDARATFTTPERFPDADEVVVDWPHRYLAATETDRRTVVCVMTHDPKFDVPVLAEALGRPLAYVGALGSRRVQARRREDLVAAGVSPDALARLHAPLGLDLGGSTPEETAVSFAAELIAVRSGRTAHPLSLLDGPIHPTATKERPGAGEARCAAGTDPVRGRTTAALRAH</sequence>
<dbReference type="EMBL" id="LMWP01000007">
    <property type="protein sequence ID" value="KUN31070.1"/>
    <property type="molecule type" value="Genomic_DNA"/>
</dbReference>
<evidence type="ECO:0000313" key="5">
    <source>
        <dbReference type="Proteomes" id="UP000053398"/>
    </source>
</evidence>
<evidence type="ECO:0000313" key="4">
    <source>
        <dbReference type="EMBL" id="KUN31070.1"/>
    </source>
</evidence>
<accession>A0A101QJH4</accession>
<evidence type="ECO:0000256" key="1">
    <source>
        <dbReference type="SAM" id="MobiDB-lite"/>
    </source>
</evidence>
<dbReference type="InterPro" id="IPR003777">
    <property type="entry name" value="XdhC_CoxI"/>
</dbReference>
<dbReference type="InterPro" id="IPR052698">
    <property type="entry name" value="MoCofactor_Util/Proc"/>
</dbReference>
<keyword evidence="5" id="KW-1185">Reference proteome</keyword>
<evidence type="ECO:0000259" key="3">
    <source>
        <dbReference type="Pfam" id="PF13478"/>
    </source>
</evidence>
<dbReference type="Proteomes" id="UP000053398">
    <property type="component" value="Unassembled WGS sequence"/>
</dbReference>
<dbReference type="PANTHER" id="PTHR30388">
    <property type="entry name" value="ALDEHYDE OXIDOREDUCTASE MOLYBDENUM COFACTOR ASSEMBLY PROTEIN"/>
    <property type="match status" value="1"/>
</dbReference>
<dbReference type="AlphaFoldDB" id="A0A101QJH4"/>
<name>A0A101QJH4_STRCK</name>
<gene>
    <name evidence="4" type="ORF">AQJ11_08035</name>
</gene>
<feature type="region of interest" description="Disordered" evidence="1">
    <location>
        <begin position="384"/>
        <end position="412"/>
    </location>
</feature>
<feature type="domain" description="XdhC- CoxI" evidence="2">
    <location>
        <begin position="11"/>
        <end position="78"/>
    </location>
</feature>
<dbReference type="PANTHER" id="PTHR30388:SF4">
    <property type="entry name" value="MOLYBDENUM COFACTOR INSERTION CHAPERONE PAOD"/>
    <property type="match status" value="1"/>
</dbReference>
<feature type="region of interest" description="Disordered" evidence="1">
    <location>
        <begin position="178"/>
        <end position="200"/>
    </location>
</feature>
<feature type="compositionally biased region" description="Basic and acidic residues" evidence="1">
    <location>
        <begin position="183"/>
        <end position="194"/>
    </location>
</feature>
<protein>
    <submittedName>
        <fullName evidence="4">Xanthine dehydrogenase</fullName>
    </submittedName>
</protein>
<dbReference type="InterPro" id="IPR027051">
    <property type="entry name" value="XdhC_Rossmann_dom"/>
</dbReference>
<reference evidence="4 5" key="1">
    <citation type="submission" date="2015-10" db="EMBL/GenBank/DDBJ databases">
        <title>Draft genome sequence of Streptomyces corchorusii DSM 40340, type strain for the species Streptomyces corchorusii.</title>
        <authorList>
            <person name="Ruckert C."/>
            <person name="Winkler A."/>
            <person name="Kalinowski J."/>
            <person name="Kampfer P."/>
            <person name="Glaeser S."/>
        </authorList>
    </citation>
    <scope>NUCLEOTIDE SEQUENCE [LARGE SCALE GENOMIC DNA]</scope>
    <source>
        <strain evidence="4 5">DSM 40340</strain>
    </source>
</reference>